<dbReference type="GO" id="GO:0005886">
    <property type="term" value="C:plasma membrane"/>
    <property type="evidence" value="ECO:0007669"/>
    <property type="project" value="UniProtKB-SubCell"/>
</dbReference>
<dbReference type="SUPFAM" id="SSF50331">
    <property type="entry name" value="MOP-like"/>
    <property type="match status" value="1"/>
</dbReference>
<comment type="similarity">
    <text evidence="11">Belongs to the ABC transporter superfamily. Carbohydrate uptake transporter-1 (CUT1) (TC 3.A.1.1) family.</text>
</comment>
<dbReference type="InterPro" id="IPR047641">
    <property type="entry name" value="ABC_transpr_MalK/UgpC-like"/>
</dbReference>
<dbReference type="InterPro" id="IPR003439">
    <property type="entry name" value="ABC_transporter-like_ATP-bd"/>
</dbReference>
<comment type="function">
    <text evidence="10">Part of the ABC transporter complex XacGHIJK involved in the uptake of xylose and arabinose. Responsible for energy coupling to the transport system.</text>
</comment>
<evidence type="ECO:0000256" key="1">
    <source>
        <dbReference type="ARBA" id="ARBA00004202"/>
    </source>
</evidence>
<dbReference type="InterPro" id="IPR012340">
    <property type="entry name" value="NA-bd_OB-fold"/>
</dbReference>
<evidence type="ECO:0000256" key="10">
    <source>
        <dbReference type="ARBA" id="ARBA00053454"/>
    </source>
</evidence>
<keyword evidence="7" id="KW-0472">Membrane</keyword>
<dbReference type="Proteomes" id="UP001596461">
    <property type="component" value="Unassembled WGS sequence"/>
</dbReference>
<dbReference type="InterPro" id="IPR003593">
    <property type="entry name" value="AAA+_ATPase"/>
</dbReference>
<keyword evidence="3" id="KW-1003">Cell membrane</keyword>
<evidence type="ECO:0000259" key="15">
    <source>
        <dbReference type="PROSITE" id="PS50893"/>
    </source>
</evidence>
<sequence>MSDTSQEPTTEQPQAGENGAAADDRRVSLRLDGVTKEFTEDDGGTVVAVDDVSLDVYDGEFIVLVGPSGCGKTTTLRTVAGLEQPTRGRIVIDGEDVSGQEPRERDVAMVFQNYALYPHKTVRDNIAFPLQIRKFPKGEIAERVEDTATMLGIGELLDRRPSDLSGGQQQRVALGRAIVRDPGLFLFDEPLSNLDAKLRIQMRTELNRLHSRVGKTSLYVTHDQAEAMTLSDRVVVMNDGEIQQVAPPEEVYANPANRFVAGFIGEPPMNFFDVRVEARDGTLVAVGDGFELSLPEALAVPTDAGTDFELGVRPEDFEDAALVDDADPARSMAVHVGVVEPMGPHKDLAVRPVGREDDPDAEFTARVSNATGATEGERLTLVVDTTNAHLFDRATGDNLTV</sequence>
<accession>A0ABD5WIQ9</accession>
<dbReference type="Gene3D" id="3.40.50.300">
    <property type="entry name" value="P-loop containing nucleotide triphosphate hydrolases"/>
    <property type="match status" value="1"/>
</dbReference>
<comment type="catalytic activity">
    <reaction evidence="9">
        <text>L-arabinose(out) + ATP + H2O = L-arabinose(in) + ADP + phosphate + H(+)</text>
        <dbReference type="Rhea" id="RHEA:30007"/>
        <dbReference type="ChEBI" id="CHEBI:15377"/>
        <dbReference type="ChEBI" id="CHEBI:15378"/>
        <dbReference type="ChEBI" id="CHEBI:17535"/>
        <dbReference type="ChEBI" id="CHEBI:30616"/>
        <dbReference type="ChEBI" id="CHEBI:43474"/>
        <dbReference type="ChEBI" id="CHEBI:456216"/>
        <dbReference type="EC" id="7.5.2.13"/>
    </reaction>
    <physiologicalReaction direction="left-to-right" evidence="9">
        <dbReference type="Rhea" id="RHEA:30008"/>
    </physiologicalReaction>
</comment>
<dbReference type="GeneID" id="81125080"/>
<dbReference type="InterPro" id="IPR017871">
    <property type="entry name" value="ABC_transporter-like_CS"/>
</dbReference>
<dbReference type="GO" id="GO:0005524">
    <property type="term" value="F:ATP binding"/>
    <property type="evidence" value="ECO:0007669"/>
    <property type="project" value="UniProtKB-KW"/>
</dbReference>
<dbReference type="Gene3D" id="2.40.50.140">
    <property type="entry name" value="Nucleic acid-binding proteins"/>
    <property type="match status" value="1"/>
</dbReference>
<evidence type="ECO:0000256" key="12">
    <source>
        <dbReference type="ARBA" id="ARBA00065962"/>
    </source>
</evidence>
<evidence type="ECO:0000256" key="5">
    <source>
        <dbReference type="ARBA" id="ARBA00022840"/>
    </source>
</evidence>
<dbReference type="GO" id="GO:1902495">
    <property type="term" value="C:transmembrane transporter complex"/>
    <property type="evidence" value="ECO:0007669"/>
    <property type="project" value="UniProtKB-ARBA"/>
</dbReference>
<evidence type="ECO:0000256" key="4">
    <source>
        <dbReference type="ARBA" id="ARBA00022741"/>
    </source>
</evidence>
<gene>
    <name evidence="16" type="ORF">ACFQL9_12195</name>
</gene>
<evidence type="ECO:0000256" key="13">
    <source>
        <dbReference type="ARBA" id="ARBA00066315"/>
    </source>
</evidence>
<dbReference type="AlphaFoldDB" id="A0ABD5WIQ9"/>
<dbReference type="PANTHER" id="PTHR43875:SF15">
    <property type="entry name" value="TREHALOSE IMPORT ATP-BINDING PROTEIN SUGC"/>
    <property type="match status" value="1"/>
</dbReference>
<evidence type="ECO:0000313" key="16">
    <source>
        <dbReference type="EMBL" id="MFC7070403.1"/>
    </source>
</evidence>
<dbReference type="Pfam" id="PF00005">
    <property type="entry name" value="ABC_tran"/>
    <property type="match status" value="1"/>
</dbReference>
<keyword evidence="17" id="KW-1185">Reference proteome</keyword>
<keyword evidence="6" id="KW-1278">Translocase</keyword>
<dbReference type="InterPro" id="IPR040582">
    <property type="entry name" value="OB_MalK-like"/>
</dbReference>
<evidence type="ECO:0000256" key="9">
    <source>
        <dbReference type="ARBA" id="ARBA00051890"/>
    </source>
</evidence>
<evidence type="ECO:0000256" key="6">
    <source>
        <dbReference type="ARBA" id="ARBA00022967"/>
    </source>
</evidence>
<dbReference type="FunFam" id="3.40.50.300:FF:000042">
    <property type="entry name" value="Maltose/maltodextrin ABC transporter, ATP-binding protein"/>
    <property type="match status" value="1"/>
</dbReference>
<dbReference type="NCBIfam" id="NF008653">
    <property type="entry name" value="PRK11650.1"/>
    <property type="match status" value="1"/>
</dbReference>
<dbReference type="PANTHER" id="PTHR43875">
    <property type="entry name" value="MALTODEXTRIN IMPORT ATP-BINDING PROTEIN MSMX"/>
    <property type="match status" value="1"/>
</dbReference>
<keyword evidence="2" id="KW-0813">Transport</keyword>
<dbReference type="GO" id="GO:0022857">
    <property type="term" value="F:transmembrane transporter activity"/>
    <property type="evidence" value="ECO:0007669"/>
    <property type="project" value="UniProtKB-ARBA"/>
</dbReference>
<dbReference type="CDD" id="cd03301">
    <property type="entry name" value="ABC_MalK_N"/>
    <property type="match status" value="1"/>
</dbReference>
<dbReference type="InterPro" id="IPR015855">
    <property type="entry name" value="ABC_transpr_MalK-like"/>
</dbReference>
<proteinExistence type="inferred from homology"/>
<dbReference type="EC" id="7.5.2.13" evidence="13"/>
<dbReference type="InterPro" id="IPR008995">
    <property type="entry name" value="Mo/tungstate-bd_C_term_dom"/>
</dbReference>
<comment type="subunit">
    <text evidence="12">The complex is composed of two ATP-binding proteins (XacJ and XacK), two transmembrane proteins (XacH and XacI) and a solute-binding protein (XacG).</text>
</comment>
<evidence type="ECO:0000256" key="3">
    <source>
        <dbReference type="ARBA" id="ARBA00022475"/>
    </source>
</evidence>
<organism evidence="16 17">
    <name type="scientific">Halobaculum lipolyticum</name>
    <dbReference type="NCBI Taxonomy" id="3032001"/>
    <lineage>
        <taxon>Archaea</taxon>
        <taxon>Methanobacteriati</taxon>
        <taxon>Methanobacteriota</taxon>
        <taxon>Stenosarchaea group</taxon>
        <taxon>Halobacteria</taxon>
        <taxon>Halobacteriales</taxon>
        <taxon>Haloferacaceae</taxon>
        <taxon>Halobaculum</taxon>
    </lineage>
</organism>
<evidence type="ECO:0000256" key="8">
    <source>
        <dbReference type="ARBA" id="ARBA00050355"/>
    </source>
</evidence>
<evidence type="ECO:0000256" key="2">
    <source>
        <dbReference type="ARBA" id="ARBA00022448"/>
    </source>
</evidence>
<evidence type="ECO:0000256" key="7">
    <source>
        <dbReference type="ARBA" id="ARBA00023136"/>
    </source>
</evidence>
<name>A0ABD5WIQ9_9EURY</name>
<protein>
    <recommendedName>
        <fullName evidence="13">ABC-type D-xylose/L-arabinose transporter</fullName>
        <ecNumber evidence="13">7.5.2.13</ecNumber>
    </recommendedName>
</protein>
<comment type="subcellular location">
    <subcellularLocation>
        <location evidence="1">Cell membrane</location>
        <topology evidence="1">Peripheral membrane protein</topology>
    </subcellularLocation>
</comment>
<keyword evidence="4" id="KW-0547">Nucleotide-binding</keyword>
<dbReference type="Pfam" id="PF17912">
    <property type="entry name" value="OB_MalK"/>
    <property type="match status" value="1"/>
</dbReference>
<dbReference type="SMART" id="SM00382">
    <property type="entry name" value="AAA"/>
    <property type="match status" value="1"/>
</dbReference>
<evidence type="ECO:0000313" key="17">
    <source>
        <dbReference type="Proteomes" id="UP001596461"/>
    </source>
</evidence>
<dbReference type="SUPFAM" id="SSF52540">
    <property type="entry name" value="P-loop containing nucleoside triphosphate hydrolases"/>
    <property type="match status" value="1"/>
</dbReference>
<dbReference type="RefSeq" id="WP_284033154.1">
    <property type="nucleotide sequence ID" value="NZ_CP126154.1"/>
</dbReference>
<dbReference type="EMBL" id="JBHTAH010000010">
    <property type="protein sequence ID" value="MFC7070403.1"/>
    <property type="molecule type" value="Genomic_DNA"/>
</dbReference>
<comment type="caution">
    <text evidence="16">The sequence shown here is derived from an EMBL/GenBank/DDBJ whole genome shotgun (WGS) entry which is preliminary data.</text>
</comment>
<dbReference type="PROSITE" id="PS00211">
    <property type="entry name" value="ABC_TRANSPORTER_1"/>
    <property type="match status" value="1"/>
</dbReference>
<evidence type="ECO:0000256" key="14">
    <source>
        <dbReference type="SAM" id="MobiDB-lite"/>
    </source>
</evidence>
<feature type="compositionally biased region" description="Polar residues" evidence="14">
    <location>
        <begin position="1"/>
        <end position="15"/>
    </location>
</feature>
<evidence type="ECO:0000256" key="11">
    <source>
        <dbReference type="ARBA" id="ARBA00061029"/>
    </source>
</evidence>
<dbReference type="InterPro" id="IPR027417">
    <property type="entry name" value="P-loop_NTPase"/>
</dbReference>
<comment type="catalytic activity">
    <reaction evidence="8">
        <text>D-xylose(out) + ATP + H2O = D-xylose(in) + ADP + phosphate + H(+)</text>
        <dbReference type="Rhea" id="RHEA:29899"/>
        <dbReference type="ChEBI" id="CHEBI:15377"/>
        <dbReference type="ChEBI" id="CHEBI:15378"/>
        <dbReference type="ChEBI" id="CHEBI:30616"/>
        <dbReference type="ChEBI" id="CHEBI:43474"/>
        <dbReference type="ChEBI" id="CHEBI:53455"/>
        <dbReference type="ChEBI" id="CHEBI:456216"/>
        <dbReference type="EC" id="7.5.2.13"/>
    </reaction>
    <physiologicalReaction direction="left-to-right" evidence="8">
        <dbReference type="Rhea" id="RHEA:29900"/>
    </physiologicalReaction>
</comment>
<reference evidence="16 17" key="1">
    <citation type="journal article" date="2019" name="Int. J. Syst. Evol. Microbiol.">
        <title>The Global Catalogue of Microorganisms (GCM) 10K type strain sequencing project: providing services to taxonomists for standard genome sequencing and annotation.</title>
        <authorList>
            <consortium name="The Broad Institute Genomics Platform"/>
            <consortium name="The Broad Institute Genome Sequencing Center for Infectious Disease"/>
            <person name="Wu L."/>
            <person name="Ma J."/>
        </authorList>
    </citation>
    <scope>NUCLEOTIDE SEQUENCE [LARGE SCALE GENOMIC DNA]</scope>
    <source>
        <strain evidence="16 17">DT31</strain>
    </source>
</reference>
<dbReference type="PROSITE" id="PS50893">
    <property type="entry name" value="ABC_TRANSPORTER_2"/>
    <property type="match status" value="1"/>
</dbReference>
<feature type="domain" description="ABC transporter" evidence="15">
    <location>
        <begin position="29"/>
        <end position="264"/>
    </location>
</feature>
<feature type="region of interest" description="Disordered" evidence="14">
    <location>
        <begin position="1"/>
        <end position="24"/>
    </location>
</feature>
<dbReference type="Gene3D" id="2.40.50.100">
    <property type="match status" value="1"/>
</dbReference>
<keyword evidence="5 16" id="KW-0067">ATP-binding</keyword>